<evidence type="ECO:0000313" key="1">
    <source>
        <dbReference type="EMBL" id="KAF4947339.1"/>
    </source>
</evidence>
<organism evidence="1 2">
    <name type="scientific">Fusarium gaditjirri</name>
    <dbReference type="NCBI Taxonomy" id="282569"/>
    <lineage>
        <taxon>Eukaryota</taxon>
        <taxon>Fungi</taxon>
        <taxon>Dikarya</taxon>
        <taxon>Ascomycota</taxon>
        <taxon>Pezizomycotina</taxon>
        <taxon>Sordariomycetes</taxon>
        <taxon>Hypocreomycetidae</taxon>
        <taxon>Hypocreales</taxon>
        <taxon>Nectriaceae</taxon>
        <taxon>Fusarium</taxon>
        <taxon>Fusarium nisikadoi species complex</taxon>
    </lineage>
</organism>
<protein>
    <submittedName>
        <fullName evidence="1">Uncharacterized protein</fullName>
    </submittedName>
</protein>
<accession>A0A8H4SXJ5</accession>
<dbReference type="Proteomes" id="UP000604273">
    <property type="component" value="Unassembled WGS sequence"/>
</dbReference>
<dbReference type="AlphaFoldDB" id="A0A8H4SXJ5"/>
<comment type="caution">
    <text evidence="1">The sequence shown here is derived from an EMBL/GenBank/DDBJ whole genome shotgun (WGS) entry which is preliminary data.</text>
</comment>
<gene>
    <name evidence="1" type="ORF">FGADI_10489</name>
</gene>
<keyword evidence="2" id="KW-1185">Reference proteome</keyword>
<proteinExistence type="predicted"/>
<sequence length="156" mass="17018">MTDTFNRLHFSSSKELVTGPSIIPESELKDIEPRNLPGSVGLYLLKLSSATGFTLGRSNTIQSVVRYVNKDVGEVISREGCIVRLDKKAFSGNRDSGACVFDLEGRVDGMITAGLEPGDKAGDKAKAKDYDVTYAAPMEWLLDDIKRQGYAVMLPN</sequence>
<reference evidence="1" key="1">
    <citation type="journal article" date="2020" name="BMC Genomics">
        <title>Correction to: Identification and distribution of gene clusters required for synthesis of sphingolipid metabolism inhibitors in diverse species of the filamentous fungus Fusarium.</title>
        <authorList>
            <person name="Kim H.S."/>
            <person name="Lohmar J.M."/>
            <person name="Busman M."/>
            <person name="Brown D.W."/>
            <person name="Naumann T.A."/>
            <person name="Divon H.H."/>
            <person name="Lysoe E."/>
            <person name="Uhlig S."/>
            <person name="Proctor R.H."/>
        </authorList>
    </citation>
    <scope>NUCLEOTIDE SEQUENCE</scope>
    <source>
        <strain evidence="1">NRRL 45417</strain>
    </source>
</reference>
<evidence type="ECO:0000313" key="2">
    <source>
        <dbReference type="Proteomes" id="UP000604273"/>
    </source>
</evidence>
<dbReference type="EMBL" id="JABFAI010000290">
    <property type="protein sequence ID" value="KAF4947339.1"/>
    <property type="molecule type" value="Genomic_DNA"/>
</dbReference>
<reference evidence="1" key="2">
    <citation type="submission" date="2020-05" db="EMBL/GenBank/DDBJ databases">
        <authorList>
            <person name="Kim H.-S."/>
            <person name="Proctor R.H."/>
            <person name="Brown D.W."/>
        </authorList>
    </citation>
    <scope>NUCLEOTIDE SEQUENCE</scope>
    <source>
        <strain evidence="1">NRRL 45417</strain>
    </source>
</reference>
<name>A0A8H4SXJ5_9HYPO</name>
<dbReference type="OrthoDB" id="5424209at2759"/>